<name>A0A3R5XU87_ORNRH</name>
<dbReference type="Gene3D" id="3.90.220.20">
    <property type="entry name" value="DNA methylase specificity domains"/>
    <property type="match status" value="1"/>
</dbReference>
<evidence type="ECO:0000313" key="5">
    <source>
        <dbReference type="EMBL" id="QAR31292.1"/>
    </source>
</evidence>
<dbReference type="SUPFAM" id="SSF116734">
    <property type="entry name" value="DNA methylase specificity domain"/>
    <property type="match status" value="1"/>
</dbReference>
<keyword evidence="2" id="KW-0680">Restriction system</keyword>
<dbReference type="EMBL" id="CP035107">
    <property type="protein sequence ID" value="QAR31292.1"/>
    <property type="molecule type" value="Genomic_DNA"/>
</dbReference>
<keyword evidence="5" id="KW-0378">Hydrolase</keyword>
<dbReference type="Proteomes" id="UP000287701">
    <property type="component" value="Chromosome"/>
</dbReference>
<reference evidence="5 6" key="1">
    <citation type="submission" date="2019-01" db="EMBL/GenBank/DDBJ databases">
        <title>Whole Genome of Ornithobacterium rhinotracheale FARPER-174b.</title>
        <authorList>
            <person name="Tataje-Lavanda L.A."/>
            <person name="Montalvan A."/>
            <person name="Montesinos R."/>
            <person name="Zimic M."/>
            <person name="Fernandez-Sanchez M."/>
            <person name="Fernandez-Diaz M."/>
        </authorList>
    </citation>
    <scope>NUCLEOTIDE SEQUENCE [LARGE SCALE GENOMIC DNA]</scope>
    <source>
        <strain evidence="5 6">FARPER-174b</strain>
    </source>
</reference>
<organism evidence="5 6">
    <name type="scientific">Ornithobacterium rhinotracheale</name>
    <dbReference type="NCBI Taxonomy" id="28251"/>
    <lineage>
        <taxon>Bacteria</taxon>
        <taxon>Pseudomonadati</taxon>
        <taxon>Bacteroidota</taxon>
        <taxon>Flavobacteriia</taxon>
        <taxon>Flavobacteriales</taxon>
        <taxon>Weeksellaceae</taxon>
        <taxon>Ornithobacterium</taxon>
    </lineage>
</organism>
<dbReference type="InterPro" id="IPR000055">
    <property type="entry name" value="Restrct_endonuc_typeI_TRD"/>
</dbReference>
<dbReference type="RefSeq" id="WP_128501728.1">
    <property type="nucleotide sequence ID" value="NZ_CP035107.1"/>
</dbReference>
<dbReference type="GO" id="GO:0003677">
    <property type="term" value="F:DNA binding"/>
    <property type="evidence" value="ECO:0007669"/>
    <property type="project" value="UniProtKB-KW"/>
</dbReference>
<protein>
    <submittedName>
        <fullName evidence="5">Restriction endonuclease subunit S</fullName>
    </submittedName>
</protein>
<dbReference type="CDD" id="cd17274">
    <property type="entry name" value="RMtype1_S_Eco540ANI-TRD1-CR1_like"/>
    <property type="match status" value="1"/>
</dbReference>
<accession>A0A3R5XU87</accession>
<dbReference type="REBASE" id="296812">
    <property type="entry name" value="S2.Orh174bORF8065P"/>
</dbReference>
<dbReference type="AlphaFoldDB" id="A0A3R5XU87"/>
<evidence type="ECO:0000256" key="2">
    <source>
        <dbReference type="ARBA" id="ARBA00022747"/>
    </source>
</evidence>
<evidence type="ECO:0000256" key="3">
    <source>
        <dbReference type="ARBA" id="ARBA00023125"/>
    </source>
</evidence>
<keyword evidence="5" id="KW-0540">Nuclease</keyword>
<gene>
    <name evidence="5" type="ORF">EQP59_08060</name>
</gene>
<dbReference type="Gene3D" id="1.10.287.1120">
    <property type="entry name" value="Bipartite methylase S protein"/>
    <property type="match status" value="1"/>
</dbReference>
<dbReference type="Pfam" id="PF01420">
    <property type="entry name" value="Methylase_S"/>
    <property type="match status" value="1"/>
</dbReference>
<evidence type="ECO:0000313" key="6">
    <source>
        <dbReference type="Proteomes" id="UP000287701"/>
    </source>
</evidence>
<keyword evidence="3" id="KW-0238">DNA-binding</keyword>
<evidence type="ECO:0000256" key="1">
    <source>
        <dbReference type="ARBA" id="ARBA00010923"/>
    </source>
</evidence>
<comment type="similarity">
    <text evidence="1">Belongs to the type-I restriction system S methylase family.</text>
</comment>
<dbReference type="InterPro" id="IPR044946">
    <property type="entry name" value="Restrct_endonuc_typeI_TRD_sf"/>
</dbReference>
<dbReference type="GO" id="GO:0004519">
    <property type="term" value="F:endonuclease activity"/>
    <property type="evidence" value="ECO:0007669"/>
    <property type="project" value="UniProtKB-KW"/>
</dbReference>
<dbReference type="InterPro" id="IPR052021">
    <property type="entry name" value="Type-I_RS_S_subunit"/>
</dbReference>
<evidence type="ECO:0000259" key="4">
    <source>
        <dbReference type="Pfam" id="PF01420"/>
    </source>
</evidence>
<keyword evidence="5" id="KW-0255">Endonuclease</keyword>
<dbReference type="PANTHER" id="PTHR30408:SF12">
    <property type="entry name" value="TYPE I RESTRICTION ENZYME MJAVIII SPECIFICITY SUBUNIT"/>
    <property type="match status" value="1"/>
</dbReference>
<proteinExistence type="inferred from homology"/>
<feature type="domain" description="Type I restriction modification DNA specificity" evidence="4">
    <location>
        <begin position="2"/>
        <end position="140"/>
    </location>
</feature>
<dbReference type="OrthoDB" id="667970at2"/>
<dbReference type="PANTHER" id="PTHR30408">
    <property type="entry name" value="TYPE-1 RESTRICTION ENZYME ECOKI SPECIFICITY PROTEIN"/>
    <property type="match status" value="1"/>
</dbReference>
<dbReference type="GO" id="GO:0009307">
    <property type="term" value="P:DNA restriction-modification system"/>
    <property type="evidence" value="ECO:0007669"/>
    <property type="project" value="UniProtKB-KW"/>
</dbReference>
<sequence length="199" mass="23272">MKKVELRDVLNYEQPTRYIVSSGDYDDRYETPVLTAGKSFLLGKTNEKDNVYDNYPVIIFDDFTTAFHYVDFPFKVKSSAMKLLKEDSDRANLKYLYYKMKTMSFDAKQHKRYWISKYSKIKIPLPDLATQQKIVEKLDLTQKLCEKSQALVEKYENLIQSLFLEMFGDPVTNPKGWEVKTIEDSVSEKSNSIKKGPLK</sequence>